<dbReference type="KEGG" id="maw:19245766"/>
<dbReference type="HOGENOM" id="CLU_069253_0_1_1"/>
<dbReference type="PANTHER" id="PTHR13887">
    <property type="entry name" value="GLUTATHIONE S-TRANSFERASE KAPPA"/>
    <property type="match status" value="1"/>
</dbReference>
<dbReference type="EMBL" id="GL698475">
    <property type="protein sequence ID" value="EFY92489.1"/>
    <property type="molecule type" value="Genomic_DNA"/>
</dbReference>
<feature type="domain" description="DSBA-like thioredoxin" evidence="1">
    <location>
        <begin position="6"/>
        <end position="209"/>
    </location>
</feature>
<dbReference type="CDD" id="cd03024">
    <property type="entry name" value="DsbA_FrnE"/>
    <property type="match status" value="1"/>
</dbReference>
<dbReference type="SUPFAM" id="SSF52833">
    <property type="entry name" value="Thioredoxin-like"/>
    <property type="match status" value="1"/>
</dbReference>
<protein>
    <submittedName>
        <fullName evidence="2">DSBA oxidoreductase</fullName>
    </submittedName>
</protein>
<organism evidence="3">
    <name type="scientific">Metarhizium acridum (strain CQMa 102)</name>
    <dbReference type="NCBI Taxonomy" id="655827"/>
    <lineage>
        <taxon>Eukaryota</taxon>
        <taxon>Fungi</taxon>
        <taxon>Dikarya</taxon>
        <taxon>Ascomycota</taxon>
        <taxon>Pezizomycotina</taxon>
        <taxon>Sordariomycetes</taxon>
        <taxon>Hypocreomycetidae</taxon>
        <taxon>Hypocreales</taxon>
        <taxon>Clavicipitaceae</taxon>
        <taxon>Metarhizium</taxon>
    </lineage>
</organism>
<dbReference type="Gene3D" id="3.40.30.10">
    <property type="entry name" value="Glutaredoxin"/>
    <property type="match status" value="1"/>
</dbReference>
<keyword evidence="3" id="KW-1185">Reference proteome</keyword>
<accession>E9DV65</accession>
<dbReference type="Pfam" id="PF01323">
    <property type="entry name" value="DSBA"/>
    <property type="match status" value="1"/>
</dbReference>
<dbReference type="InterPro" id="IPR001853">
    <property type="entry name" value="DSBA-like_thioredoxin_dom"/>
</dbReference>
<dbReference type="GeneID" id="19245766"/>
<dbReference type="PANTHER" id="PTHR13887:SF41">
    <property type="entry name" value="THIOREDOXIN SUPERFAMILY PROTEIN"/>
    <property type="match status" value="1"/>
</dbReference>
<evidence type="ECO:0000259" key="1">
    <source>
        <dbReference type="Pfam" id="PF01323"/>
    </source>
</evidence>
<sequence>MTIFNITIISDTVCPFCYLGRARLSRVITLYRKTVPGGSSSTFNIRWHACRLDDNPPAKSVLVTDVAAKKFGADRLVAKREWMSQLGAQEGFTFTFGGRIGNTRDSHRVIQLGRTKGAEVEDRGAMVVMKMLFEEGGDITSWYDLAGAAETAGIEAAETKAWLEGGGGEQVDSEVEQAHARGYRGVPTFIIDDRYEVDGAADVSDFLEQFVLARDEESAASIYSSPDEQRTEGVCFL</sequence>
<dbReference type="OMA" id="IRWHAFQ"/>
<dbReference type="InterPro" id="IPR036249">
    <property type="entry name" value="Thioredoxin-like_sf"/>
</dbReference>
<evidence type="ECO:0000313" key="3">
    <source>
        <dbReference type="Proteomes" id="UP000002499"/>
    </source>
</evidence>
<reference evidence="2 3" key="1">
    <citation type="journal article" date="2011" name="PLoS Genet.">
        <title>Genome sequencing and comparative transcriptomics of the model entomopathogenic fungi Metarhizium anisopliae and M. acridum.</title>
        <authorList>
            <person name="Gao Q."/>
            <person name="Jin K."/>
            <person name="Ying S.H."/>
            <person name="Zhang Y."/>
            <person name="Xiao G."/>
            <person name="Shang Y."/>
            <person name="Duan Z."/>
            <person name="Hu X."/>
            <person name="Xie X.Q."/>
            <person name="Zhou G."/>
            <person name="Peng G."/>
            <person name="Luo Z."/>
            <person name="Huang W."/>
            <person name="Wang B."/>
            <person name="Fang W."/>
            <person name="Wang S."/>
            <person name="Zhong Y."/>
            <person name="Ma L.J."/>
            <person name="St Leger R.J."/>
            <person name="Zhao G.P."/>
            <person name="Pei Y."/>
            <person name="Feng M.G."/>
            <person name="Xia Y."/>
            <person name="Wang C."/>
        </authorList>
    </citation>
    <scope>NUCLEOTIDE SEQUENCE [LARGE SCALE GENOMIC DNA]</scope>
    <source>
        <strain evidence="2 3">CQMa 102</strain>
    </source>
</reference>
<dbReference type="eggNOG" id="ENOG502QTH7">
    <property type="taxonomic scope" value="Eukaryota"/>
</dbReference>
<name>E9DV65_METAQ</name>
<dbReference type="GO" id="GO:0016491">
    <property type="term" value="F:oxidoreductase activity"/>
    <property type="evidence" value="ECO:0007669"/>
    <property type="project" value="InterPro"/>
</dbReference>
<proteinExistence type="predicted"/>
<dbReference type="AlphaFoldDB" id="E9DV65"/>
<evidence type="ECO:0000313" key="2">
    <source>
        <dbReference type="EMBL" id="EFY92489.1"/>
    </source>
</evidence>
<dbReference type="InParanoid" id="E9DV65"/>
<dbReference type="OrthoDB" id="1930760at2759"/>
<gene>
    <name evidence="2" type="ORF">MAC_01455</name>
</gene>
<dbReference type="Proteomes" id="UP000002499">
    <property type="component" value="Unassembled WGS sequence"/>
</dbReference>